<dbReference type="RefSeq" id="XP_005650342.1">
    <property type="nucleotide sequence ID" value="XM_005650285.1"/>
</dbReference>
<dbReference type="Pfam" id="PF01596">
    <property type="entry name" value="Methyltransf_3"/>
    <property type="match status" value="1"/>
</dbReference>
<dbReference type="OrthoDB" id="10251242at2759"/>
<dbReference type="eggNOG" id="KOG1663">
    <property type="taxonomic scope" value="Eukaryota"/>
</dbReference>
<reference evidence="5 6" key="1">
    <citation type="journal article" date="2012" name="Genome Biol.">
        <title>The genome of the polar eukaryotic microalga coccomyxa subellipsoidea reveals traits of cold adaptation.</title>
        <authorList>
            <person name="Blanc G."/>
            <person name="Agarkova I."/>
            <person name="Grimwood J."/>
            <person name="Kuo A."/>
            <person name="Brueggeman A."/>
            <person name="Dunigan D."/>
            <person name="Gurnon J."/>
            <person name="Ladunga I."/>
            <person name="Lindquist E."/>
            <person name="Lucas S."/>
            <person name="Pangilinan J."/>
            <person name="Proschold T."/>
            <person name="Salamov A."/>
            <person name="Schmutz J."/>
            <person name="Weeks D."/>
            <person name="Yamada T."/>
            <person name="Claverie J.M."/>
            <person name="Grigoriev I."/>
            <person name="Van Etten J."/>
            <person name="Lomsadze A."/>
            <person name="Borodovsky M."/>
        </authorList>
    </citation>
    <scope>NUCLEOTIDE SEQUENCE [LARGE SCALE GENOMIC DNA]</scope>
    <source>
        <strain evidence="5 6">C-169</strain>
    </source>
</reference>
<dbReference type="Gene3D" id="3.40.50.150">
    <property type="entry name" value="Vaccinia Virus protein VP39"/>
    <property type="match status" value="1"/>
</dbReference>
<dbReference type="GO" id="GO:0032259">
    <property type="term" value="P:methylation"/>
    <property type="evidence" value="ECO:0007669"/>
    <property type="project" value="UniProtKB-KW"/>
</dbReference>
<keyword evidence="2" id="KW-0808">Transferase</keyword>
<evidence type="ECO:0000256" key="4">
    <source>
        <dbReference type="ARBA" id="ARBA00023453"/>
    </source>
</evidence>
<evidence type="ECO:0000256" key="2">
    <source>
        <dbReference type="ARBA" id="ARBA00022679"/>
    </source>
</evidence>
<keyword evidence="3" id="KW-0949">S-adenosyl-L-methionine</keyword>
<dbReference type="CDD" id="cd02440">
    <property type="entry name" value="AdoMet_MTases"/>
    <property type="match status" value="1"/>
</dbReference>
<dbReference type="EMBL" id="AGSI01000003">
    <property type="protein sequence ID" value="EIE25798.1"/>
    <property type="molecule type" value="Genomic_DNA"/>
</dbReference>
<evidence type="ECO:0000256" key="3">
    <source>
        <dbReference type="ARBA" id="ARBA00022691"/>
    </source>
</evidence>
<keyword evidence="1" id="KW-0489">Methyltransferase</keyword>
<proteinExistence type="inferred from homology"/>
<name>I0Z579_COCSC</name>
<dbReference type="PANTHER" id="PTHR10509">
    <property type="entry name" value="O-METHYLTRANSFERASE-RELATED"/>
    <property type="match status" value="1"/>
</dbReference>
<protein>
    <submittedName>
        <fullName evidence="5">O-methyltransferase</fullName>
    </submittedName>
</protein>
<organism evidence="5 6">
    <name type="scientific">Coccomyxa subellipsoidea (strain C-169)</name>
    <name type="common">Green microalga</name>
    <dbReference type="NCBI Taxonomy" id="574566"/>
    <lineage>
        <taxon>Eukaryota</taxon>
        <taxon>Viridiplantae</taxon>
        <taxon>Chlorophyta</taxon>
        <taxon>core chlorophytes</taxon>
        <taxon>Trebouxiophyceae</taxon>
        <taxon>Trebouxiophyceae incertae sedis</taxon>
        <taxon>Coccomyxaceae</taxon>
        <taxon>Coccomyxa</taxon>
        <taxon>Coccomyxa subellipsoidea</taxon>
    </lineage>
</organism>
<dbReference type="SUPFAM" id="SSF53335">
    <property type="entry name" value="S-adenosyl-L-methionine-dependent methyltransferases"/>
    <property type="match status" value="1"/>
</dbReference>
<comment type="similarity">
    <text evidence="4">Belongs to the class I-like SAM-binding methyltransferase superfamily. Cation-dependent O-methyltransferase family.</text>
</comment>
<keyword evidence="6" id="KW-1185">Reference proteome</keyword>
<evidence type="ECO:0000313" key="6">
    <source>
        <dbReference type="Proteomes" id="UP000007264"/>
    </source>
</evidence>
<dbReference type="InterPro" id="IPR050362">
    <property type="entry name" value="Cation-dep_OMT"/>
</dbReference>
<dbReference type="AlphaFoldDB" id="I0Z579"/>
<dbReference type="GO" id="GO:0008757">
    <property type="term" value="F:S-adenosylmethionine-dependent methyltransferase activity"/>
    <property type="evidence" value="ECO:0007669"/>
    <property type="project" value="TreeGrafter"/>
</dbReference>
<gene>
    <name evidence="5" type="ORF">COCSUDRAFT_12692</name>
</gene>
<dbReference type="GeneID" id="17043802"/>
<evidence type="ECO:0000313" key="5">
    <source>
        <dbReference type="EMBL" id="EIE25798.1"/>
    </source>
</evidence>
<dbReference type="GO" id="GO:0008171">
    <property type="term" value="F:O-methyltransferase activity"/>
    <property type="evidence" value="ECO:0007669"/>
    <property type="project" value="InterPro"/>
</dbReference>
<sequence length="230" mass="25716">MCRTASDGPINTEQLELSQRLYSYLLAHTPEHEVLRDLRHETALQHAGRERNQVAPEQGRFLAWLLETLGARKVIEVGVFTGYSSLAMALALPGDGCLVACEKDEGPLQLARDFWRRADIAQKIDERTGPAVDSLEALLREGHADSFDFAFIDADKRSYQRYFDLLLQLVRPGGVIVVDNVLWYGRVADPEETAKATVALREFNARLLSDSRVSFSTVPIGDGMALCRRL</sequence>
<dbReference type="PANTHER" id="PTHR10509:SF14">
    <property type="entry name" value="CAFFEOYL-COA O-METHYLTRANSFERASE 3-RELATED"/>
    <property type="match status" value="1"/>
</dbReference>
<dbReference type="PROSITE" id="PS51682">
    <property type="entry name" value="SAM_OMT_I"/>
    <property type="match status" value="1"/>
</dbReference>
<dbReference type="InterPro" id="IPR029063">
    <property type="entry name" value="SAM-dependent_MTases_sf"/>
</dbReference>
<dbReference type="InterPro" id="IPR002935">
    <property type="entry name" value="SAM_O-MeTrfase"/>
</dbReference>
<evidence type="ECO:0000256" key="1">
    <source>
        <dbReference type="ARBA" id="ARBA00022603"/>
    </source>
</evidence>
<dbReference type="STRING" id="574566.I0Z579"/>
<accession>I0Z579</accession>
<dbReference type="KEGG" id="csl:COCSUDRAFT_12692"/>
<comment type="caution">
    <text evidence="5">The sequence shown here is derived from an EMBL/GenBank/DDBJ whole genome shotgun (WGS) entry which is preliminary data.</text>
</comment>
<dbReference type="Proteomes" id="UP000007264">
    <property type="component" value="Unassembled WGS sequence"/>
</dbReference>